<evidence type="ECO:0000256" key="2">
    <source>
        <dbReference type="SAM" id="SignalP"/>
    </source>
</evidence>
<gene>
    <name evidence="3" type="ORF">FLT43_07285</name>
</gene>
<dbReference type="AlphaFoldDB" id="A0AAP9DVH0"/>
<organism evidence="3 4">
    <name type="scientific">Paenibacillus thiaminolyticus</name>
    <name type="common">Bacillus thiaminolyticus</name>
    <dbReference type="NCBI Taxonomy" id="49283"/>
    <lineage>
        <taxon>Bacteria</taxon>
        <taxon>Bacillati</taxon>
        <taxon>Bacillota</taxon>
        <taxon>Bacilli</taxon>
        <taxon>Bacillales</taxon>
        <taxon>Paenibacillaceae</taxon>
        <taxon>Paenibacillus</taxon>
    </lineage>
</organism>
<dbReference type="SUPFAM" id="SSF110296">
    <property type="entry name" value="Oligoxyloglucan reducing end-specific cellobiohydrolase"/>
    <property type="match status" value="1"/>
</dbReference>
<keyword evidence="2" id="KW-0732">Signal</keyword>
<dbReference type="Gene3D" id="2.130.10.10">
    <property type="entry name" value="YVTN repeat-like/Quinoprotein amine dehydrogenase"/>
    <property type="match status" value="2"/>
</dbReference>
<dbReference type="Pfam" id="PF02012">
    <property type="entry name" value="BNR"/>
    <property type="match status" value="5"/>
</dbReference>
<protein>
    <submittedName>
        <fullName evidence="3">Exo-alpha-sialidase</fullName>
    </submittedName>
</protein>
<reference evidence="3 4" key="1">
    <citation type="submission" date="2019-07" db="EMBL/GenBank/DDBJ databases">
        <title>Paenibacillus thiaminolyticus NRRL B-4156.</title>
        <authorList>
            <person name="Hehnly C."/>
            <person name="Zhang L."/>
        </authorList>
    </citation>
    <scope>NUCLEOTIDE SEQUENCE [LARGE SCALE GENOMIC DNA]</scope>
    <source>
        <strain evidence="3 4">NRRL B-4156</strain>
    </source>
</reference>
<feature type="region of interest" description="Disordered" evidence="1">
    <location>
        <begin position="269"/>
        <end position="289"/>
    </location>
</feature>
<feature type="signal peptide" evidence="2">
    <location>
        <begin position="1"/>
        <end position="36"/>
    </location>
</feature>
<dbReference type="InterPro" id="IPR015943">
    <property type="entry name" value="WD40/YVTN_repeat-like_dom_sf"/>
</dbReference>
<evidence type="ECO:0000256" key="1">
    <source>
        <dbReference type="SAM" id="MobiDB-lite"/>
    </source>
</evidence>
<dbReference type="CDD" id="cd15482">
    <property type="entry name" value="Sialidase_non-viral"/>
    <property type="match status" value="1"/>
</dbReference>
<dbReference type="EMBL" id="CP041405">
    <property type="protein sequence ID" value="QDM43336.1"/>
    <property type="molecule type" value="Genomic_DNA"/>
</dbReference>
<accession>A0AAP9DVH0</accession>
<dbReference type="Proteomes" id="UP000315377">
    <property type="component" value="Chromosome"/>
</dbReference>
<sequence>MSMINVMNTTKKKAGAAILCGALALTLGTGATTTFAAEGKMDALMAKNDNGVITYSTDGGQTWSEKAPANMQAVKMGEGNMMIKNKLASEGGIKAKVMVKEENGTKLYSTDDGQTWSETAPEGLPAFDMGGEGNIIFKMNGGSEDGAKIKVMVKEENGTKLYSTDDGQTWSETAPEGMPALPDGEGNVTFKMQGGSEDGIKTKLMVKEENGTKLYSTDDGQTWSETAPEGLPALNKGEKGNVIIQNKVTSEEGMKSNVMVKQENGKKLFSTDGGQTWSEQAPEGVKIKK</sequence>
<dbReference type="InterPro" id="IPR002860">
    <property type="entry name" value="BNR_rpt"/>
</dbReference>
<evidence type="ECO:0000313" key="4">
    <source>
        <dbReference type="Proteomes" id="UP000315377"/>
    </source>
</evidence>
<evidence type="ECO:0000313" key="3">
    <source>
        <dbReference type="EMBL" id="QDM43336.1"/>
    </source>
</evidence>
<name>A0AAP9DVH0_PANTH</name>
<feature type="chain" id="PRO_5043043098" evidence="2">
    <location>
        <begin position="37"/>
        <end position="289"/>
    </location>
</feature>
<proteinExistence type="predicted"/>